<dbReference type="InterPro" id="IPR027496">
    <property type="entry name" value="ARD_euk"/>
</dbReference>
<dbReference type="GO" id="GO:0005737">
    <property type="term" value="C:cytoplasm"/>
    <property type="evidence" value="ECO:0007669"/>
    <property type="project" value="UniProtKB-SubCell"/>
</dbReference>
<evidence type="ECO:0000256" key="12">
    <source>
        <dbReference type="HAMAP-Rule" id="MF_03154"/>
    </source>
</evidence>
<evidence type="ECO:0000256" key="11">
    <source>
        <dbReference type="ARBA" id="ARBA00023242"/>
    </source>
</evidence>
<dbReference type="GO" id="GO:0010308">
    <property type="term" value="F:acireductone dioxygenase (Ni2+-requiring) activity"/>
    <property type="evidence" value="ECO:0007669"/>
    <property type="project" value="UniProtKB-UniRule"/>
</dbReference>
<keyword evidence="10 12" id="KW-0486">Methionine biosynthesis</keyword>
<dbReference type="GO" id="GO:0005506">
    <property type="term" value="F:iron ion binding"/>
    <property type="evidence" value="ECO:0007669"/>
    <property type="project" value="UniProtKB-UniRule"/>
</dbReference>
<feature type="compositionally biased region" description="Polar residues" evidence="13">
    <location>
        <begin position="1"/>
        <end position="10"/>
    </location>
</feature>
<dbReference type="EC" id="1.13.11.53" evidence="12"/>
<feature type="binding site" evidence="12">
    <location>
        <position position="150"/>
    </location>
    <ligand>
        <name>Fe(2+)</name>
        <dbReference type="ChEBI" id="CHEBI:29033"/>
        <note>for iron-dependent acireductone dioxygenase activity</note>
    </ligand>
</feature>
<evidence type="ECO:0000256" key="2">
    <source>
        <dbReference type="ARBA" id="ARBA00004413"/>
    </source>
</evidence>
<comment type="function">
    <text evidence="12">Catalyzes 2 different reactions between oxygen and the acireductone 1,2-dihydroxy-3-keto-5-methylthiopentene (DHK-MTPene) depending upon the metal bound in the active site. Fe-containing acireductone dioxygenase (Fe-ARD) produces formate and 2-keto-4-methylthiobutyrate (KMTB), the alpha-ketoacid precursor of methionine in the methionine recycle pathway. Ni-containing acireductone dioxygenase (Ni-ARD) produces methylthiopropionate, carbon monoxide and formate, and does not lie on the methionine recycle pathway.</text>
</comment>
<evidence type="ECO:0000256" key="8">
    <source>
        <dbReference type="ARBA" id="ARBA00023002"/>
    </source>
</evidence>
<dbReference type="SUPFAM" id="SSF51182">
    <property type="entry name" value="RmlC-like cupins"/>
    <property type="match status" value="1"/>
</dbReference>
<feature type="binding site" evidence="12">
    <location>
        <position position="152"/>
    </location>
    <ligand>
        <name>Ni(2+)</name>
        <dbReference type="ChEBI" id="CHEBI:49786"/>
        <note>for nickel-dependent acireductone dioxygenase activity</note>
    </ligand>
</feature>
<dbReference type="AlphaFoldDB" id="A0A6U3Q7D3"/>
<feature type="binding site" evidence="12">
    <location>
        <position position="156"/>
    </location>
    <ligand>
        <name>Fe(2+)</name>
        <dbReference type="ChEBI" id="CHEBI:29033"/>
        <note>for iron-dependent acireductone dioxygenase activity</note>
    </ligand>
</feature>
<dbReference type="Gene3D" id="2.60.120.10">
    <property type="entry name" value="Jelly Rolls"/>
    <property type="match status" value="1"/>
</dbReference>
<dbReference type="FunFam" id="2.60.120.10:FF:000031">
    <property type="entry name" value="1,2-dihydroxy-3-keto-5-methylthiopentene dioxygenase"/>
    <property type="match status" value="1"/>
</dbReference>
<reference evidence="14" key="1">
    <citation type="submission" date="2021-01" db="EMBL/GenBank/DDBJ databases">
        <authorList>
            <person name="Corre E."/>
            <person name="Pelletier E."/>
            <person name="Niang G."/>
            <person name="Scheremetjew M."/>
            <person name="Finn R."/>
            <person name="Kale V."/>
            <person name="Holt S."/>
            <person name="Cochrane G."/>
            <person name="Meng A."/>
            <person name="Brown T."/>
            <person name="Cohen L."/>
        </authorList>
    </citation>
    <scope>NUCLEOTIDE SEQUENCE</scope>
    <source>
        <strain evidence="14">Pop2</strain>
    </source>
</reference>
<dbReference type="PANTHER" id="PTHR23418:SF0">
    <property type="entry name" value="ACIREDUCTONE DIOXYGENASE"/>
    <property type="match status" value="1"/>
</dbReference>
<comment type="pathway">
    <text evidence="12">Amino-acid biosynthesis; L-methionine biosynthesis via salvage pathway; L-methionine from S-methyl-5-thio-alpha-D-ribose 1-phosphate: step 5/6.</text>
</comment>
<sequence length="243" mass="28410">MTDSAETDTNPPEPKKLKVTEEKEEEKEKVTEEEKVETAKMEQTPDNEWPDAWIMPDGECENQKAENRKDPNEPVDAAAMRKIGINYWKMDADAYAYPALAVPWDPKDAVDPALKQLRDERGYSYADIITIHPEKLPGYDEKVKSFFEEHIHDAEEIRYILSGSGFFDVRNEADQWVRIHVKKGDLMTLPEGIYHRFTVDEKDIIHAMRLFIGQPIWTPFNRPQEDHPSRKKYVTEFVEEKKE</sequence>
<proteinExistence type="inferred from homology"/>
<dbReference type="HAMAP" id="MF_03154">
    <property type="entry name" value="Salvage_MtnD_euk"/>
    <property type="match status" value="1"/>
</dbReference>
<evidence type="ECO:0000256" key="4">
    <source>
        <dbReference type="ARBA" id="ARBA00022596"/>
    </source>
</evidence>
<organism evidence="14">
    <name type="scientific">Ditylum brightwellii</name>
    <dbReference type="NCBI Taxonomy" id="49249"/>
    <lineage>
        <taxon>Eukaryota</taxon>
        <taxon>Sar</taxon>
        <taxon>Stramenopiles</taxon>
        <taxon>Ochrophyta</taxon>
        <taxon>Bacillariophyta</taxon>
        <taxon>Mediophyceae</taxon>
        <taxon>Lithodesmiophycidae</taxon>
        <taxon>Lithodesmiales</taxon>
        <taxon>Lithodesmiaceae</taxon>
        <taxon>Ditylum</taxon>
    </lineage>
</organism>
<evidence type="ECO:0000256" key="9">
    <source>
        <dbReference type="ARBA" id="ARBA00023004"/>
    </source>
</evidence>
<dbReference type="UniPathway" id="UPA00904">
    <property type="reaction ID" value="UER00878"/>
</dbReference>
<evidence type="ECO:0000313" key="14">
    <source>
        <dbReference type="EMBL" id="CAD9321614.1"/>
    </source>
</evidence>
<comment type="catalytic activity">
    <reaction evidence="12">
        <text>1,2-dihydroxy-5-(methylsulfanyl)pent-1-en-3-one + O2 = 3-(methylsulfanyl)propanoate + CO + formate + 2 H(+)</text>
        <dbReference type="Rhea" id="RHEA:14161"/>
        <dbReference type="ChEBI" id="CHEBI:15378"/>
        <dbReference type="ChEBI" id="CHEBI:15379"/>
        <dbReference type="ChEBI" id="CHEBI:15740"/>
        <dbReference type="ChEBI" id="CHEBI:17245"/>
        <dbReference type="ChEBI" id="CHEBI:49016"/>
        <dbReference type="ChEBI" id="CHEBI:49252"/>
        <dbReference type="EC" id="1.13.11.53"/>
    </reaction>
</comment>
<comment type="cofactor">
    <cofactor evidence="12">
        <name>Fe(2+)</name>
        <dbReference type="ChEBI" id="CHEBI:29033"/>
    </cofactor>
    <cofactor evidence="12">
        <name>Ni(2+)</name>
        <dbReference type="ChEBI" id="CHEBI:49786"/>
    </cofactor>
    <text evidence="12">Binds either 1 Fe or Ni cation per monomer. Iron-binding promotes an acireductone dioxygenase reaction producing 2-keto-4-methylthiobutyrate, while nickel-binding promotes an acireductone dioxygenase reaction producing 3-(methylsulfanyl)propanoate.</text>
</comment>
<dbReference type="InterPro" id="IPR011051">
    <property type="entry name" value="RmlC_Cupin_sf"/>
</dbReference>
<keyword evidence="7 12" id="KW-0223">Dioxygenase</keyword>
<feature type="binding site" evidence="12">
    <location>
        <position position="195"/>
    </location>
    <ligand>
        <name>Ni(2+)</name>
        <dbReference type="ChEBI" id="CHEBI:49786"/>
        <note>for nickel-dependent acireductone dioxygenase activity</note>
    </ligand>
</feature>
<dbReference type="CDD" id="cd02232">
    <property type="entry name" value="cupin_ARD"/>
    <property type="match status" value="1"/>
</dbReference>
<gene>
    <name evidence="14" type="ORF">DBRI1063_LOCUS6592</name>
</gene>
<feature type="binding site" evidence="12">
    <location>
        <position position="156"/>
    </location>
    <ligand>
        <name>Ni(2+)</name>
        <dbReference type="ChEBI" id="CHEBI:49786"/>
        <note>for nickel-dependent acireductone dioxygenase activity</note>
    </ligand>
</feature>
<keyword evidence="6 12" id="KW-0479">Metal-binding</keyword>
<dbReference type="GO" id="GO:0010309">
    <property type="term" value="F:acireductone dioxygenase [iron(II)-requiring] activity"/>
    <property type="evidence" value="ECO:0007669"/>
    <property type="project" value="UniProtKB-UniRule"/>
</dbReference>
<dbReference type="InterPro" id="IPR014710">
    <property type="entry name" value="RmlC-like_jellyroll"/>
</dbReference>
<keyword evidence="3 12" id="KW-0963">Cytoplasm</keyword>
<comment type="similarity">
    <text evidence="12">Belongs to the acireductone dioxygenase (ARD) family.</text>
</comment>
<keyword evidence="11 12" id="KW-0539">Nucleus</keyword>
<feature type="binding site" evidence="12">
    <location>
        <position position="195"/>
    </location>
    <ligand>
        <name>Fe(2+)</name>
        <dbReference type="ChEBI" id="CHEBI:29033"/>
        <note>for iron-dependent acireductone dioxygenase activity</note>
    </ligand>
</feature>
<comment type="catalytic activity">
    <reaction evidence="1 12">
        <text>1,2-dihydroxy-5-(methylsulfanyl)pent-1-en-3-one + O2 = 4-methylsulfanyl-2-oxobutanoate + formate + 2 H(+)</text>
        <dbReference type="Rhea" id="RHEA:24504"/>
        <dbReference type="ChEBI" id="CHEBI:15378"/>
        <dbReference type="ChEBI" id="CHEBI:15379"/>
        <dbReference type="ChEBI" id="CHEBI:15740"/>
        <dbReference type="ChEBI" id="CHEBI:16723"/>
        <dbReference type="ChEBI" id="CHEBI:49252"/>
        <dbReference type="EC" id="1.13.11.54"/>
    </reaction>
</comment>
<protein>
    <recommendedName>
        <fullName evidence="12">Acireductone dioxygenase</fullName>
    </recommendedName>
    <alternativeName>
        <fullName evidence="12">Acireductone dioxygenase (Fe(2+)-requiring)</fullName>
        <shortName evidence="12">ARD'</shortName>
        <shortName evidence="12">Fe-ARD</shortName>
        <ecNumber evidence="12">1.13.11.54</ecNumber>
    </alternativeName>
    <alternativeName>
        <fullName evidence="12">Acireductone dioxygenase (Ni(2+)-requiring)</fullName>
        <shortName evidence="12">ARD</shortName>
        <shortName evidence="12">Ni-ARD</shortName>
        <ecNumber evidence="12">1.13.11.53</ecNumber>
    </alternativeName>
</protein>
<keyword evidence="9 12" id="KW-0408">Iron</keyword>
<feature type="compositionally biased region" description="Basic and acidic residues" evidence="13">
    <location>
        <begin position="13"/>
        <end position="40"/>
    </location>
</feature>
<dbReference type="GO" id="GO:0005886">
    <property type="term" value="C:plasma membrane"/>
    <property type="evidence" value="ECO:0007669"/>
    <property type="project" value="UniProtKB-SubCell"/>
</dbReference>
<evidence type="ECO:0000256" key="13">
    <source>
        <dbReference type="SAM" id="MobiDB-lite"/>
    </source>
</evidence>
<evidence type="ECO:0000256" key="5">
    <source>
        <dbReference type="ARBA" id="ARBA00022605"/>
    </source>
</evidence>
<evidence type="ECO:0000256" key="3">
    <source>
        <dbReference type="ARBA" id="ARBA00022490"/>
    </source>
</evidence>
<dbReference type="PANTHER" id="PTHR23418">
    <property type="entry name" value="ACIREDUCTONE DIOXYGENASE"/>
    <property type="match status" value="1"/>
</dbReference>
<accession>A0A6U3Q7D3</accession>
<feature type="region of interest" description="Disordered" evidence="13">
    <location>
        <begin position="1"/>
        <end position="52"/>
    </location>
</feature>
<dbReference type="GO" id="GO:0019509">
    <property type="term" value="P:L-methionine salvage from methylthioadenosine"/>
    <property type="evidence" value="ECO:0007669"/>
    <property type="project" value="UniProtKB-UniRule"/>
</dbReference>
<keyword evidence="8 12" id="KW-0560">Oxidoreductase</keyword>
<evidence type="ECO:0000256" key="1">
    <source>
        <dbReference type="ARBA" id="ARBA00000428"/>
    </source>
</evidence>
<keyword evidence="5 12" id="KW-0028">Amino-acid biosynthesis</keyword>
<dbReference type="InterPro" id="IPR004313">
    <property type="entry name" value="ARD"/>
</dbReference>
<name>A0A6U3Q7D3_9STRA</name>
<evidence type="ECO:0000256" key="10">
    <source>
        <dbReference type="ARBA" id="ARBA00023167"/>
    </source>
</evidence>
<comment type="subcellular location">
    <subcellularLocation>
        <location evidence="2">Cell membrane</location>
        <topology evidence="2">Peripheral membrane protein</topology>
        <orientation evidence="2">Cytoplasmic side</orientation>
    </subcellularLocation>
    <subcellularLocation>
        <location evidence="12">Cytoplasm</location>
    </subcellularLocation>
    <subcellularLocation>
        <location evidence="12">Nucleus</location>
    </subcellularLocation>
</comment>
<feature type="binding site" evidence="12">
    <location>
        <position position="152"/>
    </location>
    <ligand>
        <name>Fe(2+)</name>
        <dbReference type="ChEBI" id="CHEBI:29033"/>
        <note>for iron-dependent acireductone dioxygenase activity</note>
    </ligand>
</feature>
<dbReference type="GO" id="GO:0005634">
    <property type="term" value="C:nucleus"/>
    <property type="evidence" value="ECO:0007669"/>
    <property type="project" value="UniProtKB-SubCell"/>
</dbReference>
<dbReference type="EC" id="1.13.11.54" evidence="12"/>
<evidence type="ECO:0000256" key="6">
    <source>
        <dbReference type="ARBA" id="ARBA00022723"/>
    </source>
</evidence>
<keyword evidence="4 12" id="KW-0533">Nickel</keyword>
<feature type="binding site" evidence="12">
    <location>
        <position position="150"/>
    </location>
    <ligand>
        <name>Ni(2+)</name>
        <dbReference type="ChEBI" id="CHEBI:49786"/>
        <note>for nickel-dependent acireductone dioxygenase activity</note>
    </ligand>
</feature>
<dbReference type="Pfam" id="PF03079">
    <property type="entry name" value="ARD"/>
    <property type="match status" value="1"/>
</dbReference>
<evidence type="ECO:0000256" key="7">
    <source>
        <dbReference type="ARBA" id="ARBA00022964"/>
    </source>
</evidence>
<dbReference type="EMBL" id="HBGN01010256">
    <property type="protein sequence ID" value="CAD9321614.1"/>
    <property type="molecule type" value="Transcribed_RNA"/>
</dbReference>
<dbReference type="GO" id="GO:0016151">
    <property type="term" value="F:nickel cation binding"/>
    <property type="evidence" value="ECO:0007669"/>
    <property type="project" value="UniProtKB-UniRule"/>
</dbReference>